<gene>
    <name evidence="3" type="ORF">NCTC10343_01659</name>
</gene>
<proteinExistence type="predicted"/>
<organism evidence="3 4">
    <name type="scientific">Paenibacillus polymyxa</name>
    <name type="common">Bacillus polymyxa</name>
    <dbReference type="NCBI Taxonomy" id="1406"/>
    <lineage>
        <taxon>Bacteria</taxon>
        <taxon>Bacillati</taxon>
        <taxon>Bacillota</taxon>
        <taxon>Bacilli</taxon>
        <taxon>Bacillales</taxon>
        <taxon>Paenibacillaceae</taxon>
        <taxon>Paenibacillus</taxon>
    </lineage>
</organism>
<feature type="compositionally biased region" description="Low complexity" evidence="1">
    <location>
        <begin position="89"/>
        <end position="106"/>
    </location>
</feature>
<dbReference type="Gene3D" id="1.25.40.20">
    <property type="entry name" value="Ankyrin repeat-containing domain"/>
    <property type="match status" value="1"/>
</dbReference>
<feature type="domain" description="Copper amine oxidase-like N-terminal" evidence="2">
    <location>
        <begin position="28"/>
        <end position="79"/>
    </location>
</feature>
<evidence type="ECO:0000313" key="4">
    <source>
        <dbReference type="Proteomes" id="UP000254400"/>
    </source>
</evidence>
<feature type="region of interest" description="Disordered" evidence="1">
    <location>
        <begin position="84"/>
        <end position="106"/>
    </location>
</feature>
<evidence type="ECO:0000313" key="3">
    <source>
        <dbReference type="EMBL" id="SUA68392.1"/>
    </source>
</evidence>
<dbReference type="InterPro" id="IPR036582">
    <property type="entry name" value="Mao_N_sf"/>
</dbReference>
<sequence>MKRKIPTFLFGLGVGILVTTSVSVGASNFVKATLLNTKVIVNGTEAKLNDQPISVNGRSYLPVRDTASAMGYSVKSASSSKIELVEGGTNTPSSTSTSTTTQTTKAEPATTAVKQGGKTFNVEQYAKGDKLDSEKIAAAIASGELTINSQDANGDSILHWVIRKNDYATYLVIKKNGLNVNVKNRSFGDTPLHEAVKDENGFFLGELKDLKATPTIKNAEGKLPIDYAKANSTAKSLLEVYMW</sequence>
<dbReference type="SUPFAM" id="SSF55383">
    <property type="entry name" value="Copper amine oxidase, domain N"/>
    <property type="match status" value="1"/>
</dbReference>
<evidence type="ECO:0000259" key="2">
    <source>
        <dbReference type="Pfam" id="PF07833"/>
    </source>
</evidence>
<protein>
    <submittedName>
        <fullName evidence="3">Ankyrin</fullName>
    </submittedName>
</protein>
<dbReference type="AlphaFoldDB" id="A0A378XWY7"/>
<dbReference type="SUPFAM" id="SSF48403">
    <property type="entry name" value="Ankyrin repeat"/>
    <property type="match status" value="1"/>
</dbReference>
<reference evidence="3 4" key="1">
    <citation type="submission" date="2018-06" db="EMBL/GenBank/DDBJ databases">
        <authorList>
            <consortium name="Pathogen Informatics"/>
            <person name="Doyle S."/>
        </authorList>
    </citation>
    <scope>NUCLEOTIDE SEQUENCE [LARGE SCALE GENOMIC DNA]</scope>
    <source>
        <strain evidence="3 4">NCTC10343</strain>
    </source>
</reference>
<dbReference type="InterPro" id="IPR036770">
    <property type="entry name" value="Ankyrin_rpt-contain_sf"/>
</dbReference>
<name>A0A378XWY7_PAEPO</name>
<evidence type="ECO:0000256" key="1">
    <source>
        <dbReference type="SAM" id="MobiDB-lite"/>
    </source>
</evidence>
<accession>A0A378XWY7</accession>
<dbReference type="Proteomes" id="UP000254400">
    <property type="component" value="Unassembled WGS sequence"/>
</dbReference>
<dbReference type="EMBL" id="UGSC01000001">
    <property type="protein sequence ID" value="SUA68392.1"/>
    <property type="molecule type" value="Genomic_DNA"/>
</dbReference>
<dbReference type="Pfam" id="PF07833">
    <property type="entry name" value="Cu_amine_oxidN1"/>
    <property type="match status" value="1"/>
</dbReference>
<dbReference type="RefSeq" id="WP_019686742.1">
    <property type="nucleotide sequence ID" value="NZ_CP036496.1"/>
</dbReference>
<dbReference type="GeneID" id="93350442"/>
<dbReference type="InterPro" id="IPR012854">
    <property type="entry name" value="Cu_amine_oxidase-like_N"/>
</dbReference>